<sequence length="96" mass="10955">MRGNECEKTKKSQLFRGSCHPSVHGSRKKSRTRALVEFAAANCMEVLSMGEEEEHFASSAECRDKRRQETVPEPEGKREQDASFFIRIATRALGYF</sequence>
<evidence type="ECO:0000256" key="1">
    <source>
        <dbReference type="SAM" id="MobiDB-lite"/>
    </source>
</evidence>
<dbReference type="EMBL" id="AP028912">
    <property type="protein sequence ID" value="BES93151.1"/>
    <property type="molecule type" value="Genomic_DNA"/>
</dbReference>
<reference evidence="2 3" key="1">
    <citation type="submission" date="2023-09" db="EMBL/GenBank/DDBJ databases">
        <title>Nesidiocoris tenuis whole genome shotgun sequence.</title>
        <authorList>
            <person name="Shibata T."/>
            <person name="Shimoda M."/>
            <person name="Kobayashi T."/>
            <person name="Uehara T."/>
        </authorList>
    </citation>
    <scope>NUCLEOTIDE SEQUENCE [LARGE SCALE GENOMIC DNA]</scope>
    <source>
        <strain evidence="2 3">Japan</strain>
    </source>
</reference>
<feature type="compositionally biased region" description="Basic and acidic residues" evidence="1">
    <location>
        <begin position="1"/>
        <end position="10"/>
    </location>
</feature>
<feature type="region of interest" description="Disordered" evidence="1">
    <location>
        <begin position="56"/>
        <end position="82"/>
    </location>
</feature>
<accession>A0ABN7AQG5</accession>
<organism evidence="2 3">
    <name type="scientific">Nesidiocoris tenuis</name>
    <dbReference type="NCBI Taxonomy" id="355587"/>
    <lineage>
        <taxon>Eukaryota</taxon>
        <taxon>Metazoa</taxon>
        <taxon>Ecdysozoa</taxon>
        <taxon>Arthropoda</taxon>
        <taxon>Hexapoda</taxon>
        <taxon>Insecta</taxon>
        <taxon>Pterygota</taxon>
        <taxon>Neoptera</taxon>
        <taxon>Paraneoptera</taxon>
        <taxon>Hemiptera</taxon>
        <taxon>Heteroptera</taxon>
        <taxon>Panheteroptera</taxon>
        <taxon>Cimicomorpha</taxon>
        <taxon>Miridae</taxon>
        <taxon>Dicyphina</taxon>
        <taxon>Nesidiocoris</taxon>
    </lineage>
</organism>
<dbReference type="Proteomes" id="UP001307889">
    <property type="component" value="Chromosome 4"/>
</dbReference>
<name>A0ABN7AQG5_9HEMI</name>
<feature type="region of interest" description="Disordered" evidence="1">
    <location>
        <begin position="1"/>
        <end position="31"/>
    </location>
</feature>
<keyword evidence="3" id="KW-1185">Reference proteome</keyword>
<evidence type="ECO:0000313" key="3">
    <source>
        <dbReference type="Proteomes" id="UP001307889"/>
    </source>
</evidence>
<protein>
    <submittedName>
        <fullName evidence="2">Uncharacterized protein</fullName>
    </submittedName>
</protein>
<proteinExistence type="predicted"/>
<feature type="compositionally biased region" description="Basic and acidic residues" evidence="1">
    <location>
        <begin position="61"/>
        <end position="81"/>
    </location>
</feature>
<gene>
    <name evidence="2" type="ORF">NTJ_05960</name>
</gene>
<evidence type="ECO:0000313" key="2">
    <source>
        <dbReference type="EMBL" id="BES93151.1"/>
    </source>
</evidence>